<dbReference type="PROSITE" id="PS00217">
    <property type="entry name" value="SUGAR_TRANSPORT_2"/>
    <property type="match status" value="1"/>
</dbReference>
<feature type="transmembrane region" description="Helical" evidence="7">
    <location>
        <begin position="143"/>
        <end position="164"/>
    </location>
</feature>
<keyword evidence="3" id="KW-0813">Transport</keyword>
<dbReference type="InterPro" id="IPR003663">
    <property type="entry name" value="Sugar/inositol_transpt"/>
</dbReference>
<feature type="transmembrane region" description="Helical" evidence="7">
    <location>
        <begin position="56"/>
        <end position="77"/>
    </location>
</feature>
<accession>A0ABQ5QK20</accession>
<dbReference type="InterPro" id="IPR005829">
    <property type="entry name" value="Sugar_transporter_CS"/>
</dbReference>
<evidence type="ECO:0000256" key="7">
    <source>
        <dbReference type="SAM" id="Phobius"/>
    </source>
</evidence>
<feature type="transmembrane region" description="Helical" evidence="7">
    <location>
        <begin position="109"/>
        <end position="131"/>
    </location>
</feature>
<evidence type="ECO:0000256" key="5">
    <source>
        <dbReference type="ARBA" id="ARBA00022989"/>
    </source>
</evidence>
<dbReference type="EMBL" id="BSDE01000008">
    <property type="protein sequence ID" value="GLH74721.1"/>
    <property type="molecule type" value="Genomic_DNA"/>
</dbReference>
<dbReference type="PANTHER" id="PTHR48020">
    <property type="entry name" value="PROTON MYO-INOSITOL COTRANSPORTER"/>
    <property type="match status" value="1"/>
</dbReference>
<feature type="domain" description="Major facilitator superfamily (MFS) profile" evidence="8">
    <location>
        <begin position="18"/>
        <end position="588"/>
    </location>
</feature>
<evidence type="ECO:0000313" key="9">
    <source>
        <dbReference type="EMBL" id="GLH74721.1"/>
    </source>
</evidence>
<dbReference type="InterPro" id="IPR036259">
    <property type="entry name" value="MFS_trans_sf"/>
</dbReference>
<dbReference type="InterPro" id="IPR005828">
    <property type="entry name" value="MFS_sugar_transport-like"/>
</dbReference>
<evidence type="ECO:0000313" key="10">
    <source>
        <dbReference type="Proteomes" id="UP001165069"/>
    </source>
</evidence>
<keyword evidence="10" id="KW-1185">Reference proteome</keyword>
<feature type="transmembrane region" description="Helical" evidence="7">
    <location>
        <begin position="560"/>
        <end position="583"/>
    </location>
</feature>
<feature type="transmembrane region" description="Helical" evidence="7">
    <location>
        <begin position="84"/>
        <end position="103"/>
    </location>
</feature>
<protein>
    <recommendedName>
        <fullName evidence="8">Major facilitator superfamily (MFS) profile domain-containing protein</fullName>
    </recommendedName>
</protein>
<evidence type="ECO:0000256" key="1">
    <source>
        <dbReference type="ARBA" id="ARBA00004141"/>
    </source>
</evidence>
<evidence type="ECO:0000256" key="2">
    <source>
        <dbReference type="ARBA" id="ARBA00010992"/>
    </source>
</evidence>
<sequence length="604" mass="64655">MRSPSEQAGARPGYLPFLLLISGLGGLLAGVDFGIIGSALEFLNKTIKVSEAQLSFIVAIYTGGGVLASFFAGFFADWLGRKKLMVAGGAAFVLSIFLIYTSQGFLPLLLGRVLMGLSGGIICVVVPLYMAECLPAGIRGRGTAIFQFMLTLGMVAAGAIGVFFTNRNAASLALAQQLHTADPAALQAATFKANSEAWRNMFLVAAVPGLIFSLGALLVKESPRWLFRRGRADEAERILRLSRSAEQTALEMAEMGQHTDSQAGKGSAKDSLFQRKYVIPFLLACVVLAATQATGINSIIAYAVIILRGAGLDAVSATLGFTIITALNCAMTLVGAALVDRVGRRFLLKLGTLGIIATLCGAAFVYRGFEAQRKDVDAEIRALVQDNQLEVDLHRVALPGVDDRPMALTVLYTLGAEQKVVRAFMPTAEDLRVVAAAEPLRAIPEAQWSADQRRALAQADGILAAQKLKVQSDPRNPVRLEIARAKWGPTPTPTTGWLVTALLCLFVAFFAVGPGVCVWLALTELMPTRIRSTGMGVAMVLNNGVQFVSALVFLPVVGRYGFHAMFFAWAGCTVIYFLTAAFFMPETKGRTLEEIEDHFAGKHA</sequence>
<feature type="transmembrane region" description="Helical" evidence="7">
    <location>
        <begin position="497"/>
        <end position="522"/>
    </location>
</feature>
<gene>
    <name evidence="9" type="ORF">GETHLI_32230</name>
</gene>
<evidence type="ECO:0000256" key="3">
    <source>
        <dbReference type="ARBA" id="ARBA00022448"/>
    </source>
</evidence>
<reference evidence="9 10" key="1">
    <citation type="journal article" date="2023" name="Antonie Van Leeuwenhoek">
        <title>Mesoterricola silvestris gen. nov., sp. nov., Mesoterricola sediminis sp. nov., Geothrix oryzae sp. nov., Geothrix edaphica sp. nov., Geothrix rubra sp. nov., and Geothrix limicola sp. nov., six novel members of Acidobacteriota isolated from soils.</title>
        <authorList>
            <person name="Itoh H."/>
            <person name="Sugisawa Y."/>
            <person name="Mise K."/>
            <person name="Xu Z."/>
            <person name="Kuniyasu M."/>
            <person name="Ushijima N."/>
            <person name="Kawano K."/>
            <person name="Kobayashi E."/>
            <person name="Shiratori Y."/>
            <person name="Masuda Y."/>
            <person name="Senoo K."/>
        </authorList>
    </citation>
    <scope>NUCLEOTIDE SEQUENCE [LARGE SCALE GENOMIC DNA]</scope>
    <source>
        <strain evidence="9 10">Red804</strain>
    </source>
</reference>
<feature type="transmembrane region" description="Helical" evidence="7">
    <location>
        <begin position="12"/>
        <end position="36"/>
    </location>
</feature>
<keyword evidence="5 7" id="KW-1133">Transmembrane helix</keyword>
<feature type="transmembrane region" description="Helical" evidence="7">
    <location>
        <begin position="201"/>
        <end position="219"/>
    </location>
</feature>
<feature type="transmembrane region" description="Helical" evidence="7">
    <location>
        <begin position="317"/>
        <end position="339"/>
    </location>
</feature>
<dbReference type="InterPro" id="IPR050814">
    <property type="entry name" value="Myo-inositol_Transporter"/>
</dbReference>
<keyword evidence="6 7" id="KW-0472">Membrane</keyword>
<dbReference type="PANTHER" id="PTHR48020:SF12">
    <property type="entry name" value="PROTON MYO-INOSITOL COTRANSPORTER"/>
    <property type="match status" value="1"/>
</dbReference>
<evidence type="ECO:0000256" key="4">
    <source>
        <dbReference type="ARBA" id="ARBA00022692"/>
    </source>
</evidence>
<dbReference type="RefSeq" id="WP_285577325.1">
    <property type="nucleotide sequence ID" value="NZ_BSDE01000008.1"/>
</dbReference>
<dbReference type="PRINTS" id="PR00171">
    <property type="entry name" value="SUGRTRNSPORT"/>
</dbReference>
<comment type="subcellular location">
    <subcellularLocation>
        <location evidence="1">Membrane</location>
        <topology evidence="1">Multi-pass membrane protein</topology>
    </subcellularLocation>
</comment>
<feature type="transmembrane region" description="Helical" evidence="7">
    <location>
        <begin position="346"/>
        <end position="366"/>
    </location>
</feature>
<evidence type="ECO:0000256" key="6">
    <source>
        <dbReference type="ARBA" id="ARBA00023136"/>
    </source>
</evidence>
<dbReference type="InterPro" id="IPR020846">
    <property type="entry name" value="MFS_dom"/>
</dbReference>
<dbReference type="Pfam" id="PF00083">
    <property type="entry name" value="Sugar_tr"/>
    <property type="match status" value="2"/>
</dbReference>
<comment type="similarity">
    <text evidence="2">Belongs to the major facilitator superfamily. Sugar transporter (TC 2.A.1.1) family.</text>
</comment>
<dbReference type="SUPFAM" id="SSF103473">
    <property type="entry name" value="MFS general substrate transporter"/>
    <property type="match status" value="2"/>
</dbReference>
<dbReference type="Proteomes" id="UP001165069">
    <property type="component" value="Unassembled WGS sequence"/>
</dbReference>
<feature type="transmembrane region" description="Helical" evidence="7">
    <location>
        <begin position="534"/>
        <end position="554"/>
    </location>
</feature>
<dbReference type="Gene3D" id="1.20.1250.20">
    <property type="entry name" value="MFS general substrate transporter like domains"/>
    <property type="match status" value="2"/>
</dbReference>
<evidence type="ECO:0000259" key="8">
    <source>
        <dbReference type="PROSITE" id="PS50850"/>
    </source>
</evidence>
<name>A0ABQ5QK20_9BACT</name>
<organism evidence="9 10">
    <name type="scientific">Geothrix limicola</name>
    <dbReference type="NCBI Taxonomy" id="2927978"/>
    <lineage>
        <taxon>Bacteria</taxon>
        <taxon>Pseudomonadati</taxon>
        <taxon>Acidobacteriota</taxon>
        <taxon>Holophagae</taxon>
        <taxon>Holophagales</taxon>
        <taxon>Holophagaceae</taxon>
        <taxon>Geothrix</taxon>
    </lineage>
</organism>
<dbReference type="PROSITE" id="PS00216">
    <property type="entry name" value="SUGAR_TRANSPORT_1"/>
    <property type="match status" value="2"/>
</dbReference>
<proteinExistence type="inferred from homology"/>
<keyword evidence="4 7" id="KW-0812">Transmembrane</keyword>
<dbReference type="PROSITE" id="PS50850">
    <property type="entry name" value="MFS"/>
    <property type="match status" value="1"/>
</dbReference>
<comment type="caution">
    <text evidence="9">The sequence shown here is derived from an EMBL/GenBank/DDBJ whole genome shotgun (WGS) entry which is preliminary data.</text>
</comment>
<feature type="transmembrane region" description="Helical" evidence="7">
    <location>
        <begin position="277"/>
        <end position="305"/>
    </location>
</feature>